<dbReference type="InterPro" id="IPR051697">
    <property type="entry name" value="Patched_domain-protein"/>
</dbReference>
<feature type="transmembrane region" description="Helical" evidence="3">
    <location>
        <begin position="965"/>
        <end position="988"/>
    </location>
</feature>
<dbReference type="Pfam" id="PF22314">
    <property type="entry name" value="NPC1_MLD"/>
    <property type="match status" value="1"/>
</dbReference>
<feature type="transmembrane region" description="Helical" evidence="3">
    <location>
        <begin position="464"/>
        <end position="483"/>
    </location>
</feature>
<feature type="transmembrane region" description="Helical" evidence="3">
    <location>
        <begin position="358"/>
        <end position="376"/>
    </location>
</feature>
<accession>A0A8S1J1I7</accession>
<organism evidence="5 6">
    <name type="scientific">Ostreobium quekettii</name>
    <dbReference type="NCBI Taxonomy" id="121088"/>
    <lineage>
        <taxon>Eukaryota</taxon>
        <taxon>Viridiplantae</taxon>
        <taxon>Chlorophyta</taxon>
        <taxon>core chlorophytes</taxon>
        <taxon>Ulvophyceae</taxon>
        <taxon>TCBD clade</taxon>
        <taxon>Bryopsidales</taxon>
        <taxon>Ostreobineae</taxon>
        <taxon>Ostreobiaceae</taxon>
        <taxon>Ostreobium</taxon>
    </lineage>
</organism>
<feature type="transmembrane region" description="Helical" evidence="3">
    <location>
        <begin position="865"/>
        <end position="885"/>
    </location>
</feature>
<feature type="region of interest" description="Disordered" evidence="2">
    <location>
        <begin position="1"/>
        <end position="20"/>
    </location>
</feature>
<comment type="similarity">
    <text evidence="1">Belongs to the patched family.</text>
</comment>
<feature type="transmembrane region" description="Helical" evidence="3">
    <location>
        <begin position="897"/>
        <end position="918"/>
    </location>
</feature>
<evidence type="ECO:0000259" key="4">
    <source>
        <dbReference type="PROSITE" id="PS50156"/>
    </source>
</evidence>
<dbReference type="PANTHER" id="PTHR10796">
    <property type="entry name" value="PATCHED-RELATED"/>
    <property type="match status" value="1"/>
</dbReference>
<comment type="caution">
    <text evidence="5">The sequence shown here is derived from an EMBL/GenBank/DDBJ whole genome shotgun (WGS) entry which is preliminary data.</text>
</comment>
<dbReference type="InterPro" id="IPR053958">
    <property type="entry name" value="HMGCR/SNAP/NPC1-like_SSD"/>
</dbReference>
<keyword evidence="6" id="KW-1185">Reference proteome</keyword>
<name>A0A8S1J1I7_9CHLO</name>
<reference evidence="5" key="1">
    <citation type="submission" date="2020-12" db="EMBL/GenBank/DDBJ databases">
        <authorList>
            <person name="Iha C."/>
        </authorList>
    </citation>
    <scope>NUCLEOTIDE SEQUENCE</scope>
</reference>
<dbReference type="Proteomes" id="UP000708148">
    <property type="component" value="Unassembled WGS sequence"/>
</dbReference>
<keyword evidence="3" id="KW-0472">Membrane</keyword>
<dbReference type="GO" id="GO:0016020">
    <property type="term" value="C:membrane"/>
    <property type="evidence" value="ECO:0007669"/>
    <property type="project" value="TreeGrafter"/>
</dbReference>
<dbReference type="SUPFAM" id="SSF82866">
    <property type="entry name" value="Multidrug efflux transporter AcrB transmembrane domain"/>
    <property type="match status" value="2"/>
</dbReference>
<feature type="transmembrane region" description="Helical" evidence="3">
    <location>
        <begin position="930"/>
        <end position="953"/>
    </location>
</feature>
<feature type="transmembrane region" description="Helical" evidence="3">
    <location>
        <begin position="620"/>
        <end position="643"/>
    </location>
</feature>
<keyword evidence="3" id="KW-1133">Transmembrane helix</keyword>
<feature type="domain" description="SSD" evidence="4">
    <location>
        <begin position="357"/>
        <end position="514"/>
    </location>
</feature>
<evidence type="ECO:0000313" key="6">
    <source>
        <dbReference type="Proteomes" id="UP000708148"/>
    </source>
</evidence>
<evidence type="ECO:0000313" key="5">
    <source>
        <dbReference type="EMBL" id="CAD7697418.1"/>
    </source>
</evidence>
<gene>
    <name evidence="5" type="ORF">OSTQU699_LOCUS2779</name>
</gene>
<dbReference type="PANTHER" id="PTHR10796:SF92">
    <property type="entry name" value="PATCHED-RELATED, ISOFORM A"/>
    <property type="match status" value="1"/>
</dbReference>
<feature type="transmembrane region" description="Helical" evidence="3">
    <location>
        <begin position="840"/>
        <end position="858"/>
    </location>
</feature>
<evidence type="ECO:0000256" key="1">
    <source>
        <dbReference type="ARBA" id="ARBA00005585"/>
    </source>
</evidence>
<protein>
    <recommendedName>
        <fullName evidence="4">SSD domain-containing protein</fullName>
    </recommendedName>
</protein>
<sequence length="996" mass="111188">MNGAGHMEPRSGRSGGAVSPVEQDMMKKLEAALSKQSLGAESKGQLAARRREEEAGCKCGALMRASQLVDQVISESFRRLGSMVGAHPIWVIIVTLLFVALSAIPLLEKAYPGKGLVAFHEELDKDKLYAPTGFRSSDDSKYVKSIYDKEQLTQLVLVKRDTTSGSRNVLTRDLVAEAWDLWEWIRTLEVEYENQTYRWEDVCARNEKPDSDEQLPCKMFSIFDVWSLNRTAFEMDDNYLETMTKKTVAPGEELVKGLAKGAVTGYGALLFRDLVLGQDYVTTDENGILKSAEVFRITMIKKEHRREILGKNYDPVTTAWEAELIDLVTFRWQGRLKGYAASFEEVDRQSEEQVHEDLLFAALSYVFVIIISHFVLFRNNRSFCKAHLTLVSIVAITCSIITALGVVNLMGVPYNLVVNTVPFLMVGLGIDDTFVIMGAYASTPPYHTVQQRIEETMMRAGTSIFVTSLTDFVAFAFGTFTRIPAMRAFALYAAAGVFFDFLYQVTFFVAFVVLDTRREERSRKGAPLFGLGPVPPAAPQKGAPKAQEMSKMEAQCGKQVGGTVIKHEVNRKRTYEKQISMTEWKMQTGEEYPKCCGSGEFDPQAPSSSRKVIGEWLPSLTLHPMGMAIVMIIEAVVVGIAIYGCTKVYMDFRYTAWFVPKDSWLNDAFAVEDKYFGGTKINFYVFTKEPLDGGTYFDHLDELEALGEAMRNSTDISDRPLPFTFWYDNFVLWLKFYHPTDLINDRPPDADTFTEWTKEFLSTTGQAHLGDVIFSEDMTRIISTRTTAFTKPIGPMSDMIKVVDNVQAAATAASPNLQAFPYGGLFPFIDSFRIVTEETIKNVISAMVAVGLVCLLVLADFPTTFAVIAMIALTDLWVFGSMWYLGLQFNLVTSINLILAVGIAIDYSAHVAHSFLVVDGSRRQRAQKALYHIGGEVFSGAATTLVAVGALFFAEHFIFHVFFKMFSVIILSGIWHGLVVLPIVLSVMGPPSYSAR</sequence>
<dbReference type="OrthoDB" id="6510177at2759"/>
<proteinExistence type="inferred from homology"/>
<dbReference type="Pfam" id="PF12349">
    <property type="entry name" value="Sterol-sensing"/>
    <property type="match status" value="1"/>
</dbReference>
<feature type="transmembrane region" description="Helical" evidence="3">
    <location>
        <begin position="388"/>
        <end position="411"/>
    </location>
</feature>
<feature type="transmembrane region" description="Helical" evidence="3">
    <location>
        <begin position="423"/>
        <end position="443"/>
    </location>
</feature>
<dbReference type="InterPro" id="IPR053956">
    <property type="entry name" value="NPC1_MLD"/>
</dbReference>
<evidence type="ECO:0000256" key="3">
    <source>
        <dbReference type="SAM" id="Phobius"/>
    </source>
</evidence>
<keyword evidence="3" id="KW-0812">Transmembrane</keyword>
<dbReference type="AlphaFoldDB" id="A0A8S1J1I7"/>
<dbReference type="Gene3D" id="1.20.1640.10">
    <property type="entry name" value="Multidrug efflux transporter AcrB transmembrane domain"/>
    <property type="match status" value="2"/>
</dbReference>
<feature type="transmembrane region" description="Helical" evidence="3">
    <location>
        <begin position="489"/>
        <end position="514"/>
    </location>
</feature>
<evidence type="ECO:0000256" key="2">
    <source>
        <dbReference type="SAM" id="MobiDB-lite"/>
    </source>
</evidence>
<dbReference type="InterPro" id="IPR000731">
    <property type="entry name" value="SSD"/>
</dbReference>
<dbReference type="PROSITE" id="PS50156">
    <property type="entry name" value="SSD"/>
    <property type="match status" value="1"/>
</dbReference>
<dbReference type="EMBL" id="CAJHUC010000654">
    <property type="protein sequence ID" value="CAD7697418.1"/>
    <property type="molecule type" value="Genomic_DNA"/>
</dbReference>
<feature type="transmembrane region" description="Helical" evidence="3">
    <location>
        <begin position="88"/>
        <end position="107"/>
    </location>
</feature>